<accession>A0A4Y2N3H0</accession>
<gene>
    <name evidence="1" type="ORF">AVEN_255355_1</name>
</gene>
<proteinExistence type="predicted"/>
<organism evidence="1 2">
    <name type="scientific">Araneus ventricosus</name>
    <name type="common">Orbweaver spider</name>
    <name type="synonym">Epeira ventricosa</name>
    <dbReference type="NCBI Taxonomy" id="182803"/>
    <lineage>
        <taxon>Eukaryota</taxon>
        <taxon>Metazoa</taxon>
        <taxon>Ecdysozoa</taxon>
        <taxon>Arthropoda</taxon>
        <taxon>Chelicerata</taxon>
        <taxon>Arachnida</taxon>
        <taxon>Araneae</taxon>
        <taxon>Araneomorphae</taxon>
        <taxon>Entelegynae</taxon>
        <taxon>Araneoidea</taxon>
        <taxon>Araneidae</taxon>
        <taxon>Araneus</taxon>
    </lineage>
</organism>
<protein>
    <submittedName>
        <fullName evidence="1">Uncharacterized protein</fullName>
    </submittedName>
</protein>
<evidence type="ECO:0000313" key="2">
    <source>
        <dbReference type="Proteomes" id="UP000499080"/>
    </source>
</evidence>
<reference evidence="1 2" key="1">
    <citation type="journal article" date="2019" name="Sci. Rep.">
        <title>Orb-weaving spider Araneus ventricosus genome elucidates the spidroin gene catalogue.</title>
        <authorList>
            <person name="Kono N."/>
            <person name="Nakamura H."/>
            <person name="Ohtoshi R."/>
            <person name="Moran D.A.P."/>
            <person name="Shinohara A."/>
            <person name="Yoshida Y."/>
            <person name="Fujiwara M."/>
            <person name="Mori M."/>
            <person name="Tomita M."/>
            <person name="Arakawa K."/>
        </authorList>
    </citation>
    <scope>NUCLEOTIDE SEQUENCE [LARGE SCALE GENOMIC DNA]</scope>
</reference>
<dbReference type="Proteomes" id="UP000499080">
    <property type="component" value="Unassembled WGS sequence"/>
</dbReference>
<sequence length="93" mass="10348">MFNEHDVLIVLTLVQEKDESLMGNIGVVGRVIQSFPSQTANMFFVSLAVRGFTLSSNNKTPRLKILHRIRPCSPDLAPSDFPSHAGRFTMMVS</sequence>
<dbReference type="EMBL" id="BGPR01008224">
    <property type="protein sequence ID" value="GBN32336.1"/>
    <property type="molecule type" value="Genomic_DNA"/>
</dbReference>
<keyword evidence="2" id="KW-1185">Reference proteome</keyword>
<evidence type="ECO:0000313" key="1">
    <source>
        <dbReference type="EMBL" id="GBN32336.1"/>
    </source>
</evidence>
<dbReference type="AlphaFoldDB" id="A0A4Y2N3H0"/>
<name>A0A4Y2N3H0_ARAVE</name>
<comment type="caution">
    <text evidence="1">The sequence shown here is derived from an EMBL/GenBank/DDBJ whole genome shotgun (WGS) entry which is preliminary data.</text>
</comment>